<organism evidence="1 2">
    <name type="scientific">Chryseosolibacter indicus</name>
    <dbReference type="NCBI Taxonomy" id="2782351"/>
    <lineage>
        <taxon>Bacteria</taxon>
        <taxon>Pseudomonadati</taxon>
        <taxon>Bacteroidota</taxon>
        <taxon>Cytophagia</taxon>
        <taxon>Cytophagales</taxon>
        <taxon>Chryseotaleaceae</taxon>
        <taxon>Chryseosolibacter</taxon>
    </lineage>
</organism>
<evidence type="ECO:0000313" key="1">
    <source>
        <dbReference type="EMBL" id="MBT1705026.1"/>
    </source>
</evidence>
<dbReference type="Proteomes" id="UP000772618">
    <property type="component" value="Unassembled WGS sequence"/>
</dbReference>
<proteinExistence type="predicted"/>
<accession>A0ABS5VUZ8</accession>
<name>A0ABS5VUZ8_9BACT</name>
<sequence length="863" mass="98741">MIRKLAISLLLFLIAGIGLAQTKAILKSVQKNIKKEEWAKSLELLNQGTAKDSVNPALSFAYCLFYIQPANPSYSLDSAYHYVNKALIQYTGSSKKEQHRLKKDKIDSITLTHFRSRIDSAAFERAKQINTEGAFLHFLTYYNSASQHDEAVILRDEAAYRNALNVNTYQSFLTFLEKYPTATKAADAKKRYERLLFESRTKERTLKSYQQFLKDYPASQYKKEVEKHIFEIWTASGEASAFLSYLEQYPRSSFALKAKNILFYLLSEFDDVGLANTFLNDSLTKINILNESYLIPVLDKGLFGFMNNKGEMIISPSWAEVQDDYKCGNLMEDVLVIENKLVARDGSVIYGDSVDAITNIEDIGLGYLMVSTNNCTKLIHKSGFVFDDCIDDAKIVLGRFIALKKNDQWALSTLTGKSLTAYAYAGIDVLKSVILLKTIEGTVLAHADKLALLADQQKLQYIGPYDEVRAWNADKFWVRKGGQTGIVDTKLNDVICEQEHDLKQAFFGTLASSKNNSFLYNQRGELIDSATSVMVNEPWVAVKKNDYWQYVNYKLNQSYKRCDSLWFVGPFVVETSKDTITVVFNANVRHSFTQKITTSFIPGKDSSSYLIISQDKKKTLYNQRGNRLFSIECDNIQAAAKDHFIVWKKEKKGLINGEGKLVLPIEFDAIGSASNNEYATLLKSSRFGIYNFNTKKFIKPQYDKNLVVYNDHFLTAFQKGSYGFIDWENKPASPFTFNEVKYWGDTLAFVRQNDIWKFYNLYRRKTTGDNFREIKFVSELPDERVAIVYPDYGAGILSSKRGEIIRPSFNFISNVGSQEEPCYLTEKHVEEASVYIIMYYDKDGKMIMRKVYDDDDYEKVLCQ</sequence>
<dbReference type="PANTHER" id="PTHR37841:SF1">
    <property type="entry name" value="DUF3298 DOMAIN-CONTAINING PROTEIN"/>
    <property type="match status" value="1"/>
</dbReference>
<dbReference type="Gene3D" id="1.25.40.10">
    <property type="entry name" value="Tetratricopeptide repeat domain"/>
    <property type="match status" value="1"/>
</dbReference>
<comment type="caution">
    <text evidence="1">The sequence shown here is derived from an EMBL/GenBank/DDBJ whole genome shotgun (WGS) entry which is preliminary data.</text>
</comment>
<dbReference type="PANTHER" id="PTHR37841">
    <property type="entry name" value="GLR2918 PROTEIN"/>
    <property type="match status" value="1"/>
</dbReference>
<dbReference type="RefSeq" id="WP_254154983.1">
    <property type="nucleotide sequence ID" value="NZ_JAHESD010000044.1"/>
</dbReference>
<protein>
    <submittedName>
        <fullName evidence="1">WG repeat-containing protein</fullName>
    </submittedName>
</protein>
<keyword evidence="2" id="KW-1185">Reference proteome</keyword>
<gene>
    <name evidence="1" type="ORF">KK060_17165</name>
</gene>
<dbReference type="InterPro" id="IPR011990">
    <property type="entry name" value="TPR-like_helical_dom_sf"/>
</dbReference>
<reference evidence="1 2" key="1">
    <citation type="submission" date="2021-05" db="EMBL/GenBank/DDBJ databases">
        <title>A Polyphasic approach of four new species of the genus Ohtaekwangia: Ohtaekwangia histidinii sp. nov., Ohtaekwangia cretensis sp. nov., Ohtaekwangia indiensis sp. nov., Ohtaekwangia reichenbachii sp. nov. from diverse environment.</title>
        <authorList>
            <person name="Octaviana S."/>
        </authorList>
    </citation>
    <scope>NUCLEOTIDE SEQUENCE [LARGE SCALE GENOMIC DNA]</scope>
    <source>
        <strain evidence="1 2">PWU20</strain>
    </source>
</reference>
<dbReference type="InterPro" id="IPR032774">
    <property type="entry name" value="WG_beta_rep"/>
</dbReference>
<dbReference type="Pfam" id="PF14903">
    <property type="entry name" value="WG_beta_rep"/>
    <property type="match status" value="1"/>
</dbReference>
<evidence type="ECO:0000313" key="2">
    <source>
        <dbReference type="Proteomes" id="UP000772618"/>
    </source>
</evidence>
<dbReference type="EMBL" id="JAHESD010000044">
    <property type="protein sequence ID" value="MBT1705026.1"/>
    <property type="molecule type" value="Genomic_DNA"/>
</dbReference>